<dbReference type="PROSITE" id="PS01129">
    <property type="entry name" value="PSI_RLU"/>
    <property type="match status" value="1"/>
</dbReference>
<dbReference type="EC" id="5.4.99.-" evidence="6"/>
<dbReference type="SMART" id="SM00363">
    <property type="entry name" value="S4"/>
    <property type="match status" value="1"/>
</dbReference>
<dbReference type="Gene3D" id="3.30.2350.10">
    <property type="entry name" value="Pseudouridine synthase"/>
    <property type="match status" value="1"/>
</dbReference>
<evidence type="ECO:0000256" key="4">
    <source>
        <dbReference type="PIRSR" id="PIRSR606225-1"/>
    </source>
</evidence>
<dbReference type="SUPFAM" id="SSF55120">
    <property type="entry name" value="Pseudouridine synthase"/>
    <property type="match status" value="1"/>
</dbReference>
<dbReference type="SUPFAM" id="SSF55174">
    <property type="entry name" value="Alpha-L RNA-binding motif"/>
    <property type="match status" value="1"/>
</dbReference>
<keyword evidence="3 6" id="KW-0413">Isomerase</keyword>
<dbReference type="PANTHER" id="PTHR21600">
    <property type="entry name" value="MITOCHONDRIAL RNA PSEUDOURIDINE SYNTHASE"/>
    <property type="match status" value="1"/>
</dbReference>
<evidence type="ECO:0000313" key="8">
    <source>
        <dbReference type="EMBL" id="EMQ95406.1"/>
    </source>
</evidence>
<dbReference type="GO" id="GO:0003723">
    <property type="term" value="F:RNA binding"/>
    <property type="evidence" value="ECO:0007669"/>
    <property type="project" value="UniProtKB-KW"/>
</dbReference>
<dbReference type="CDD" id="cd00165">
    <property type="entry name" value="S4"/>
    <property type="match status" value="1"/>
</dbReference>
<evidence type="ECO:0000256" key="2">
    <source>
        <dbReference type="ARBA" id="ARBA00022884"/>
    </source>
</evidence>
<dbReference type="InterPro" id="IPR050188">
    <property type="entry name" value="RluA_PseudoU_synthase"/>
</dbReference>
<dbReference type="GO" id="GO:0000455">
    <property type="term" value="P:enzyme-directed rRNA pseudouridine synthesis"/>
    <property type="evidence" value="ECO:0007669"/>
    <property type="project" value="TreeGrafter"/>
</dbReference>
<protein>
    <recommendedName>
        <fullName evidence="6">Pseudouridine synthase</fullName>
        <ecNumber evidence="6">5.4.99.-</ecNumber>
    </recommendedName>
</protein>
<evidence type="ECO:0000256" key="1">
    <source>
        <dbReference type="ARBA" id="ARBA00010876"/>
    </source>
</evidence>
<dbReference type="InterPro" id="IPR006145">
    <property type="entry name" value="PsdUridine_synth_RsuA/RluA"/>
</dbReference>
<dbReference type="FunFam" id="3.30.2350.10:FF:000006">
    <property type="entry name" value="Pseudouridine synthase"/>
    <property type="match status" value="1"/>
</dbReference>
<evidence type="ECO:0000256" key="3">
    <source>
        <dbReference type="ARBA" id="ARBA00023235"/>
    </source>
</evidence>
<dbReference type="InterPro" id="IPR036986">
    <property type="entry name" value="S4_RNA-bd_sf"/>
</dbReference>
<dbReference type="eggNOG" id="COG0564">
    <property type="taxonomic scope" value="Bacteria"/>
</dbReference>
<dbReference type="GO" id="GO:0120159">
    <property type="term" value="F:rRNA pseudouridine synthase activity"/>
    <property type="evidence" value="ECO:0007669"/>
    <property type="project" value="UniProtKB-ARBA"/>
</dbReference>
<evidence type="ECO:0000256" key="6">
    <source>
        <dbReference type="RuleBase" id="RU362028"/>
    </source>
</evidence>
<comment type="caution">
    <text evidence="8">The sequence shown here is derived from an EMBL/GenBank/DDBJ whole genome shotgun (WGS) entry which is preliminary data.</text>
</comment>
<dbReference type="InterPro" id="IPR020103">
    <property type="entry name" value="PsdUridine_synth_cat_dom_sf"/>
</dbReference>
<evidence type="ECO:0000313" key="9">
    <source>
        <dbReference type="Proteomes" id="UP000012024"/>
    </source>
</evidence>
<dbReference type="Pfam" id="PF01479">
    <property type="entry name" value="S4"/>
    <property type="match status" value="1"/>
</dbReference>
<dbReference type="Gene3D" id="3.10.290.10">
    <property type="entry name" value="RNA-binding S4 domain"/>
    <property type="match status" value="1"/>
</dbReference>
<dbReference type="CDD" id="cd02869">
    <property type="entry name" value="PseudoU_synth_RluA_like"/>
    <property type="match status" value="1"/>
</dbReference>
<keyword evidence="2 5" id="KW-0694">RNA-binding</keyword>
<dbReference type="Proteomes" id="UP000012024">
    <property type="component" value="Unassembled WGS sequence"/>
</dbReference>
<dbReference type="InterPro" id="IPR002942">
    <property type="entry name" value="S4_RNA-bd"/>
</dbReference>
<evidence type="ECO:0000259" key="7">
    <source>
        <dbReference type="SMART" id="SM00363"/>
    </source>
</evidence>
<dbReference type="RefSeq" id="WP_007648480.1">
    <property type="nucleotide sequence ID" value="NZ_ANLA01000007.1"/>
</dbReference>
<evidence type="ECO:0000256" key="5">
    <source>
        <dbReference type="PROSITE-ProRule" id="PRU00182"/>
    </source>
</evidence>
<sequence>MTDFTPEQDSDDDLYEHYTFTAEKGQQPLRIDKYLMNFIENATRNKIQAAAKNGSIYVNDVPVKSNYKVKPFDVIRVLFEHPPYENLLTPENISLNIVYEDNDLLVVNKEAGMVVHPGHGNYSGTLINALIYHFDNLPNNSSNRPGLVHRIDKDTSGLLVIAKNEETMTHLAKQFFDKTSEREYVAIVWGNMEEDEGTIEGNIGRHPKNRLQNTVFYGDDEDKGKPAVTHYKVLERLGYVTLVSCKLETGRTHQIRVHMKHLGHTLFNDERYGGEKILKGTTFTKYKQFVENCFKVLPRQALHAKTLGFTHPKTGKFMRFDSEIPQDMQQCIEKWRHYVKHQEM</sequence>
<dbReference type="Pfam" id="PF00849">
    <property type="entry name" value="PseudoU_synth_2"/>
    <property type="match status" value="1"/>
</dbReference>
<accession>M7MK09</accession>
<dbReference type="GeneID" id="98640998"/>
<name>M7MK09_9FLAO</name>
<gene>
    <name evidence="8" type="ORF">D778_02500</name>
</gene>
<dbReference type="InterPro" id="IPR006224">
    <property type="entry name" value="PsdUridine_synth_RluA-like_CS"/>
</dbReference>
<dbReference type="OrthoDB" id="9807829at2"/>
<dbReference type="EMBL" id="ANLA01000007">
    <property type="protein sequence ID" value="EMQ95406.1"/>
    <property type="molecule type" value="Genomic_DNA"/>
</dbReference>
<keyword evidence="9" id="KW-1185">Reference proteome</keyword>
<organism evidence="8 9">
    <name type="scientific">Xanthomarina gelatinilytica</name>
    <dbReference type="NCBI Taxonomy" id="1137281"/>
    <lineage>
        <taxon>Bacteria</taxon>
        <taxon>Pseudomonadati</taxon>
        <taxon>Bacteroidota</taxon>
        <taxon>Flavobacteriia</taxon>
        <taxon>Flavobacteriales</taxon>
        <taxon>Flavobacteriaceae</taxon>
        <taxon>Xanthomarina</taxon>
    </lineage>
</organism>
<dbReference type="NCBIfam" id="TIGR00005">
    <property type="entry name" value="rluA_subfam"/>
    <property type="match status" value="1"/>
</dbReference>
<comment type="similarity">
    <text evidence="1 6">Belongs to the pseudouridine synthase RluA family.</text>
</comment>
<dbReference type="InterPro" id="IPR006225">
    <property type="entry name" value="PsdUridine_synth_RluC/D"/>
</dbReference>
<dbReference type="PANTHER" id="PTHR21600:SF44">
    <property type="entry name" value="RIBOSOMAL LARGE SUBUNIT PSEUDOURIDINE SYNTHASE D"/>
    <property type="match status" value="1"/>
</dbReference>
<dbReference type="AlphaFoldDB" id="M7MK09"/>
<comment type="catalytic activity">
    <reaction evidence="6">
        <text>a uridine in RNA = a pseudouridine in RNA</text>
        <dbReference type="Rhea" id="RHEA:48348"/>
        <dbReference type="Rhea" id="RHEA-COMP:12068"/>
        <dbReference type="Rhea" id="RHEA-COMP:12069"/>
        <dbReference type="ChEBI" id="CHEBI:65314"/>
        <dbReference type="ChEBI" id="CHEBI:65315"/>
    </reaction>
</comment>
<dbReference type="PROSITE" id="PS50889">
    <property type="entry name" value="S4"/>
    <property type="match status" value="1"/>
</dbReference>
<reference evidence="8 9" key="1">
    <citation type="submission" date="2012-12" db="EMBL/GenBank/DDBJ databases">
        <title>Genome assembly of Formosa sp. AK20.</title>
        <authorList>
            <person name="Kumar R."/>
            <person name="Khatri I."/>
            <person name="Vaidya B."/>
            <person name="Subramanian S."/>
            <person name="Pinnaka A."/>
        </authorList>
    </citation>
    <scope>NUCLEOTIDE SEQUENCE [LARGE SCALE GENOMIC DNA]</scope>
    <source>
        <strain evidence="8 9">AK20</strain>
    </source>
</reference>
<dbReference type="PATRIC" id="fig|1137281.3.peg.1089"/>
<feature type="domain" description="RNA-binding S4" evidence="7">
    <location>
        <begin position="29"/>
        <end position="88"/>
    </location>
</feature>
<comment type="function">
    <text evidence="6">Responsible for synthesis of pseudouridine from uracil.</text>
</comment>
<feature type="active site" evidence="4">
    <location>
        <position position="152"/>
    </location>
</feature>
<proteinExistence type="inferred from homology"/>